<accession>A0A9D1YXW3</accession>
<keyword evidence="5" id="KW-0170">Cobalt</keyword>
<evidence type="ECO:0000256" key="1">
    <source>
        <dbReference type="ARBA" id="ARBA00001947"/>
    </source>
</evidence>
<reference evidence="7" key="2">
    <citation type="submission" date="2021-04" db="EMBL/GenBank/DDBJ databases">
        <authorList>
            <person name="Gilroy R."/>
        </authorList>
    </citation>
    <scope>NUCLEOTIDE SEQUENCE</scope>
    <source>
        <strain evidence="7">5134</strain>
    </source>
</reference>
<feature type="domain" description="Peptidase M20 dimerisation" evidence="6">
    <location>
        <begin position="165"/>
        <end position="266"/>
    </location>
</feature>
<dbReference type="InterPro" id="IPR001261">
    <property type="entry name" value="ArgE/DapE_CS"/>
</dbReference>
<sequence>MNPKTTEAVELLQALIATPSLSRDEARTGDRLFAFLAERGAAPERLYNNVWARAEGFDPARPTLLLNSHHDTVRPAASYTRDPFAPVIEKGCLYGLGSNDAGASVVALAETFLTFRRRRLPFNLVVALSAEEECMGEHGMRALLPALGKIDLALVGEPTGMQAATGERGLVVLDCTARGKSGHAARNEGVNALYIAADDIARLRGFRFERESALLGPIGIAVTQIEAGTQHNVVPDVCRFVVDVRTTDAYSNEEVVEILRGALQSEIVPRSTRIRAAAVGDDHPLVRAASAIGRKTFVSPTTSDRTLMPFPSLKIGPGESARSHAADEFIRLDEIDQAIAIYEKYIEQLAILYA</sequence>
<evidence type="ECO:0000259" key="6">
    <source>
        <dbReference type="Pfam" id="PF07687"/>
    </source>
</evidence>
<comment type="caution">
    <text evidence="7">The sequence shown here is derived from an EMBL/GenBank/DDBJ whole genome shotgun (WGS) entry which is preliminary data.</text>
</comment>
<dbReference type="Proteomes" id="UP000886844">
    <property type="component" value="Unassembled WGS sequence"/>
</dbReference>
<dbReference type="Pfam" id="PF07687">
    <property type="entry name" value="M20_dimer"/>
    <property type="match status" value="1"/>
</dbReference>
<proteinExistence type="predicted"/>
<dbReference type="Gene3D" id="3.30.70.360">
    <property type="match status" value="1"/>
</dbReference>
<keyword evidence="4" id="KW-0862">Zinc</keyword>
<dbReference type="CDD" id="cd05651">
    <property type="entry name" value="M20_ArgE_DapE-like"/>
    <property type="match status" value="1"/>
</dbReference>
<organism evidence="7 8">
    <name type="scientific">Candidatus Alistipes intestinigallinarum</name>
    <dbReference type="NCBI Taxonomy" id="2838440"/>
    <lineage>
        <taxon>Bacteria</taxon>
        <taxon>Pseudomonadati</taxon>
        <taxon>Bacteroidota</taxon>
        <taxon>Bacteroidia</taxon>
        <taxon>Bacteroidales</taxon>
        <taxon>Rikenellaceae</taxon>
        <taxon>Alistipes</taxon>
    </lineage>
</organism>
<dbReference type="Gene3D" id="3.40.630.10">
    <property type="entry name" value="Zn peptidases"/>
    <property type="match status" value="1"/>
</dbReference>
<evidence type="ECO:0000256" key="4">
    <source>
        <dbReference type="ARBA" id="ARBA00022833"/>
    </source>
</evidence>
<evidence type="ECO:0000256" key="5">
    <source>
        <dbReference type="ARBA" id="ARBA00023285"/>
    </source>
</evidence>
<reference evidence="7" key="1">
    <citation type="journal article" date="2021" name="PeerJ">
        <title>Extensive microbial diversity within the chicken gut microbiome revealed by metagenomics and culture.</title>
        <authorList>
            <person name="Gilroy R."/>
            <person name="Ravi A."/>
            <person name="Getino M."/>
            <person name="Pursley I."/>
            <person name="Horton D.L."/>
            <person name="Alikhan N.F."/>
            <person name="Baker D."/>
            <person name="Gharbi K."/>
            <person name="Hall N."/>
            <person name="Watson M."/>
            <person name="Adriaenssens E.M."/>
            <person name="Foster-Nyarko E."/>
            <person name="Jarju S."/>
            <person name="Secka A."/>
            <person name="Antonio M."/>
            <person name="Oren A."/>
            <person name="Chaudhuri R.R."/>
            <person name="La Ragione R."/>
            <person name="Hildebrand F."/>
            <person name="Pallen M.J."/>
        </authorList>
    </citation>
    <scope>NUCLEOTIDE SEQUENCE</scope>
    <source>
        <strain evidence="7">5134</strain>
    </source>
</reference>
<dbReference type="SUPFAM" id="SSF53187">
    <property type="entry name" value="Zn-dependent exopeptidases"/>
    <property type="match status" value="1"/>
</dbReference>
<evidence type="ECO:0000256" key="3">
    <source>
        <dbReference type="ARBA" id="ARBA00022801"/>
    </source>
</evidence>
<evidence type="ECO:0000313" key="8">
    <source>
        <dbReference type="Proteomes" id="UP000886844"/>
    </source>
</evidence>
<gene>
    <name evidence="7" type="ORF">H9828_00530</name>
</gene>
<keyword evidence="2" id="KW-0479">Metal-binding</keyword>
<evidence type="ECO:0000313" key="7">
    <source>
        <dbReference type="EMBL" id="HIY67884.1"/>
    </source>
</evidence>
<dbReference type="InterPro" id="IPR002933">
    <property type="entry name" value="Peptidase_M20"/>
</dbReference>
<dbReference type="Pfam" id="PF01546">
    <property type="entry name" value="Peptidase_M20"/>
    <property type="match status" value="1"/>
</dbReference>
<comment type="cofactor">
    <cofactor evidence="1">
        <name>Zn(2+)</name>
        <dbReference type="ChEBI" id="CHEBI:29105"/>
    </cofactor>
</comment>
<dbReference type="GO" id="GO:0046872">
    <property type="term" value="F:metal ion binding"/>
    <property type="evidence" value="ECO:0007669"/>
    <property type="project" value="UniProtKB-KW"/>
</dbReference>
<dbReference type="EMBL" id="DXDA01000005">
    <property type="protein sequence ID" value="HIY67884.1"/>
    <property type="molecule type" value="Genomic_DNA"/>
</dbReference>
<dbReference type="InterPro" id="IPR036264">
    <property type="entry name" value="Bact_exopeptidase_dim_dom"/>
</dbReference>
<evidence type="ECO:0000256" key="2">
    <source>
        <dbReference type="ARBA" id="ARBA00022723"/>
    </source>
</evidence>
<dbReference type="AlphaFoldDB" id="A0A9D1YXW3"/>
<dbReference type="PANTHER" id="PTHR43808:SF31">
    <property type="entry name" value="N-ACETYL-L-CITRULLINE DEACETYLASE"/>
    <property type="match status" value="1"/>
</dbReference>
<keyword evidence="3" id="KW-0378">Hydrolase</keyword>
<dbReference type="InterPro" id="IPR050072">
    <property type="entry name" value="Peptidase_M20A"/>
</dbReference>
<dbReference type="SUPFAM" id="SSF55031">
    <property type="entry name" value="Bacterial exopeptidase dimerisation domain"/>
    <property type="match status" value="1"/>
</dbReference>
<dbReference type="InterPro" id="IPR011650">
    <property type="entry name" value="Peptidase_M20_dimer"/>
</dbReference>
<dbReference type="PANTHER" id="PTHR43808">
    <property type="entry name" value="ACETYLORNITHINE DEACETYLASE"/>
    <property type="match status" value="1"/>
</dbReference>
<dbReference type="GO" id="GO:0008777">
    <property type="term" value="F:acetylornithine deacetylase activity"/>
    <property type="evidence" value="ECO:0007669"/>
    <property type="project" value="TreeGrafter"/>
</dbReference>
<dbReference type="GO" id="GO:0006526">
    <property type="term" value="P:L-arginine biosynthetic process"/>
    <property type="evidence" value="ECO:0007669"/>
    <property type="project" value="TreeGrafter"/>
</dbReference>
<protein>
    <submittedName>
        <fullName evidence="7">M20 family metallo-hydrolase</fullName>
    </submittedName>
</protein>
<name>A0A9D1YXW3_9BACT</name>
<dbReference type="PROSITE" id="PS00758">
    <property type="entry name" value="ARGE_DAPE_CPG2_1"/>
    <property type="match status" value="1"/>
</dbReference>